<gene>
    <name evidence="1" type="ORF">CTRU02_200980</name>
</gene>
<keyword evidence="2" id="KW-1185">Reference proteome</keyword>
<protein>
    <submittedName>
        <fullName evidence="1">Isoflavone reductase family protein</fullName>
    </submittedName>
</protein>
<proteinExistence type="predicted"/>
<dbReference type="Proteomes" id="UP000805649">
    <property type="component" value="Unassembled WGS sequence"/>
</dbReference>
<evidence type="ECO:0000313" key="1">
    <source>
        <dbReference type="EMBL" id="KAL0943094.1"/>
    </source>
</evidence>
<accession>A0ACC3ZG16</accession>
<dbReference type="EMBL" id="VUJX02000001">
    <property type="protein sequence ID" value="KAL0943094.1"/>
    <property type="molecule type" value="Genomic_DNA"/>
</dbReference>
<comment type="caution">
    <text evidence="1">The sequence shown here is derived from an EMBL/GenBank/DDBJ whole genome shotgun (WGS) entry which is preliminary data.</text>
</comment>
<reference evidence="1 2" key="1">
    <citation type="journal article" date="2020" name="Phytopathology">
        <title>Genome Sequence Resources of Colletotrichum truncatum, C. plurivorum, C. musicola, and C. sojae: Four Species Pathogenic to Soybean (Glycine max).</title>
        <authorList>
            <person name="Rogerio F."/>
            <person name="Boufleur T.R."/>
            <person name="Ciampi-Guillardi M."/>
            <person name="Sukno S.A."/>
            <person name="Thon M.R."/>
            <person name="Massola Junior N.S."/>
            <person name="Baroncelli R."/>
        </authorList>
    </citation>
    <scope>NUCLEOTIDE SEQUENCE [LARGE SCALE GENOMIC DNA]</scope>
    <source>
        <strain evidence="1 2">CMES1059</strain>
    </source>
</reference>
<evidence type="ECO:0000313" key="2">
    <source>
        <dbReference type="Proteomes" id="UP000805649"/>
    </source>
</evidence>
<sequence>MTLRTIALFGANGQVGDSILRGLLAEDDHQFKIHAFIPKGFELQHGQSHSKVFIHEFDLETLSKDKLATELKDVDAVISALNGKALDAQPTIQDAAAAAGVARFYPSEFGMHNVYRKPDDPWGYVHPLWDSKQQSIDKAIFHPAVLEGKMTYTVVGAGDFYNQDREKVWCPWTQRDVEKYDLHIIGDPDAKADFTHLDDFGKYIVATLVNSGKSKNQFLNFTSDTISYNKIAELLEKYSGKKVNKNVMSQDEMHEIIKSPSKAPEEMTESAFPVDFWFLVKGLQGQGSFRRPPGQIHNHLFTYIKPTTFESYLKERFVREKTV</sequence>
<organism evidence="1 2">
    <name type="scientific">Colletotrichum truncatum</name>
    <name type="common">Anthracnose fungus</name>
    <name type="synonym">Colletotrichum capsici</name>
    <dbReference type="NCBI Taxonomy" id="5467"/>
    <lineage>
        <taxon>Eukaryota</taxon>
        <taxon>Fungi</taxon>
        <taxon>Dikarya</taxon>
        <taxon>Ascomycota</taxon>
        <taxon>Pezizomycotina</taxon>
        <taxon>Sordariomycetes</taxon>
        <taxon>Hypocreomycetidae</taxon>
        <taxon>Glomerellales</taxon>
        <taxon>Glomerellaceae</taxon>
        <taxon>Colletotrichum</taxon>
        <taxon>Colletotrichum truncatum species complex</taxon>
    </lineage>
</organism>
<name>A0ACC3ZG16_COLTU</name>